<keyword evidence="1" id="KW-0732">Signal</keyword>
<dbReference type="WBParaSite" id="SBAD_0001169301-mRNA-1">
    <property type="protein sequence ID" value="SBAD_0001169301-mRNA-1"/>
    <property type="gene ID" value="SBAD_0001169301"/>
</dbReference>
<accession>A0A183J611</accession>
<sequence length="96" mass="11055">MGQSKILMMTMINLWQLFRRTLLHAGTESETLKNRLERLQRADYELNYTPGSSSEQSASNYAFSVNEESIRTARRIGFIQHLPVDLFASGKNTEKE</sequence>
<protein>
    <submittedName>
        <fullName evidence="4">Transposase</fullName>
    </submittedName>
</protein>
<evidence type="ECO:0000313" key="3">
    <source>
        <dbReference type="Proteomes" id="UP000270296"/>
    </source>
</evidence>
<dbReference type="AlphaFoldDB" id="A0A183J611"/>
<feature type="signal peptide" evidence="1">
    <location>
        <begin position="1"/>
        <end position="25"/>
    </location>
</feature>
<proteinExistence type="predicted"/>
<evidence type="ECO:0000313" key="4">
    <source>
        <dbReference type="WBParaSite" id="SBAD_0001169301-mRNA-1"/>
    </source>
</evidence>
<feature type="chain" id="PRO_5043140444" evidence="1">
    <location>
        <begin position="26"/>
        <end position="96"/>
    </location>
</feature>
<keyword evidence="3" id="KW-1185">Reference proteome</keyword>
<reference evidence="4" key="1">
    <citation type="submission" date="2016-06" db="UniProtKB">
        <authorList>
            <consortium name="WormBaseParasite"/>
        </authorList>
    </citation>
    <scope>IDENTIFICATION</scope>
</reference>
<evidence type="ECO:0000313" key="2">
    <source>
        <dbReference type="EMBL" id="VDP39029.1"/>
    </source>
</evidence>
<dbReference type="EMBL" id="UZAM01015440">
    <property type="protein sequence ID" value="VDP39029.1"/>
    <property type="molecule type" value="Genomic_DNA"/>
</dbReference>
<gene>
    <name evidence="2" type="ORF">SBAD_LOCUS11309</name>
</gene>
<name>A0A183J611_9BILA</name>
<reference evidence="2 3" key="2">
    <citation type="submission" date="2018-11" db="EMBL/GenBank/DDBJ databases">
        <authorList>
            <consortium name="Pathogen Informatics"/>
        </authorList>
    </citation>
    <scope>NUCLEOTIDE SEQUENCE [LARGE SCALE GENOMIC DNA]</scope>
</reference>
<dbReference type="Proteomes" id="UP000270296">
    <property type="component" value="Unassembled WGS sequence"/>
</dbReference>
<organism evidence="4">
    <name type="scientific">Soboliphyme baturini</name>
    <dbReference type="NCBI Taxonomy" id="241478"/>
    <lineage>
        <taxon>Eukaryota</taxon>
        <taxon>Metazoa</taxon>
        <taxon>Ecdysozoa</taxon>
        <taxon>Nematoda</taxon>
        <taxon>Enoplea</taxon>
        <taxon>Dorylaimia</taxon>
        <taxon>Dioctophymatida</taxon>
        <taxon>Dioctophymatoidea</taxon>
        <taxon>Soboliphymatidae</taxon>
        <taxon>Soboliphyme</taxon>
    </lineage>
</organism>
<evidence type="ECO:0000256" key="1">
    <source>
        <dbReference type="SAM" id="SignalP"/>
    </source>
</evidence>